<sequence length="273" mass="31624">MNATLTVKDKIESQKFIKAARFKKNIRTTVPHKHNNYFEIIYLSDGSGSHTIDYNRYEIKPSTLFFMRKEQVHHWELTSEPEGYVVILKNGFIEKSLDGELKKLFSKLSNYTSLYVQNTETIELLFQLLVLECANEEEDNFTLIEGLLKALLAKLLGMIAKIEQEPDIANTTIYQRFNELLSQSQIIKNQVAYYAEILNTTPQNLNAVCRKTVNLTATQILSGHIINEAKRQLIYTDNRIAEIAYKLDFSDASHFVKYFKRHTGVTPQVFRMQ</sequence>
<keyword evidence="1" id="KW-0805">Transcription regulation</keyword>
<comment type="caution">
    <text evidence="5">The sequence shown here is derived from an EMBL/GenBank/DDBJ whole genome shotgun (WGS) entry which is preliminary data.</text>
</comment>
<dbReference type="InterPro" id="IPR037923">
    <property type="entry name" value="HTH-like"/>
</dbReference>
<feature type="domain" description="HTH araC/xylS-type" evidence="4">
    <location>
        <begin position="171"/>
        <end position="273"/>
    </location>
</feature>
<keyword evidence="3" id="KW-0804">Transcription</keyword>
<gene>
    <name evidence="5" type="ORF">VB776_06070</name>
</gene>
<evidence type="ECO:0000313" key="5">
    <source>
        <dbReference type="EMBL" id="MEA5402471.1"/>
    </source>
</evidence>
<dbReference type="EMBL" id="JAYGIL010000005">
    <property type="protein sequence ID" value="MEA5402471.1"/>
    <property type="molecule type" value="Genomic_DNA"/>
</dbReference>
<name>A0ABU5S1Z2_9BACT</name>
<dbReference type="InterPro" id="IPR020449">
    <property type="entry name" value="Tscrpt_reg_AraC-type_HTH"/>
</dbReference>
<accession>A0ABU5S1Z2</accession>
<keyword evidence="2" id="KW-0238">DNA-binding</keyword>
<dbReference type="RefSeq" id="WP_323327026.1">
    <property type="nucleotide sequence ID" value="NZ_JAYGIL010000005.1"/>
</dbReference>
<dbReference type="InterPro" id="IPR009057">
    <property type="entry name" value="Homeodomain-like_sf"/>
</dbReference>
<dbReference type="Pfam" id="PF12833">
    <property type="entry name" value="HTH_18"/>
    <property type="match status" value="1"/>
</dbReference>
<dbReference type="SUPFAM" id="SSF51215">
    <property type="entry name" value="Regulatory protein AraC"/>
    <property type="match status" value="1"/>
</dbReference>
<dbReference type="Gene3D" id="1.10.10.60">
    <property type="entry name" value="Homeodomain-like"/>
    <property type="match status" value="1"/>
</dbReference>
<evidence type="ECO:0000313" key="6">
    <source>
        <dbReference type="Proteomes" id="UP001303899"/>
    </source>
</evidence>
<dbReference type="PANTHER" id="PTHR43280">
    <property type="entry name" value="ARAC-FAMILY TRANSCRIPTIONAL REGULATOR"/>
    <property type="match status" value="1"/>
</dbReference>
<dbReference type="InterPro" id="IPR003313">
    <property type="entry name" value="AraC-bd"/>
</dbReference>
<organism evidence="5 6">
    <name type="scientific">Arcicella gelida</name>
    <dbReference type="NCBI Taxonomy" id="2984195"/>
    <lineage>
        <taxon>Bacteria</taxon>
        <taxon>Pseudomonadati</taxon>
        <taxon>Bacteroidota</taxon>
        <taxon>Cytophagia</taxon>
        <taxon>Cytophagales</taxon>
        <taxon>Flectobacillaceae</taxon>
        <taxon>Arcicella</taxon>
    </lineage>
</organism>
<dbReference type="Gene3D" id="2.60.120.10">
    <property type="entry name" value="Jelly Rolls"/>
    <property type="match status" value="1"/>
</dbReference>
<protein>
    <submittedName>
        <fullName evidence="5">Helix-turn-helix domain-containing protein</fullName>
    </submittedName>
</protein>
<evidence type="ECO:0000256" key="2">
    <source>
        <dbReference type="ARBA" id="ARBA00023125"/>
    </source>
</evidence>
<proteinExistence type="predicted"/>
<dbReference type="PANTHER" id="PTHR43280:SF32">
    <property type="entry name" value="TRANSCRIPTIONAL REGULATORY PROTEIN"/>
    <property type="match status" value="1"/>
</dbReference>
<dbReference type="PRINTS" id="PR00032">
    <property type="entry name" value="HTHARAC"/>
</dbReference>
<dbReference type="Pfam" id="PF02311">
    <property type="entry name" value="AraC_binding"/>
    <property type="match status" value="1"/>
</dbReference>
<dbReference type="InterPro" id="IPR018060">
    <property type="entry name" value="HTH_AraC"/>
</dbReference>
<dbReference type="SUPFAM" id="SSF46689">
    <property type="entry name" value="Homeodomain-like"/>
    <property type="match status" value="1"/>
</dbReference>
<dbReference type="PROSITE" id="PS01124">
    <property type="entry name" value="HTH_ARAC_FAMILY_2"/>
    <property type="match status" value="1"/>
</dbReference>
<reference evidence="5 6" key="1">
    <citation type="submission" date="2023-12" db="EMBL/GenBank/DDBJ databases">
        <title>Novel species of the genus Arcicella isolated from rivers.</title>
        <authorList>
            <person name="Lu H."/>
        </authorList>
    </citation>
    <scope>NUCLEOTIDE SEQUENCE [LARGE SCALE GENOMIC DNA]</scope>
    <source>
        <strain evidence="5 6">DC2W</strain>
    </source>
</reference>
<evidence type="ECO:0000256" key="3">
    <source>
        <dbReference type="ARBA" id="ARBA00023163"/>
    </source>
</evidence>
<evidence type="ECO:0000259" key="4">
    <source>
        <dbReference type="PROSITE" id="PS01124"/>
    </source>
</evidence>
<dbReference type="SMART" id="SM00342">
    <property type="entry name" value="HTH_ARAC"/>
    <property type="match status" value="1"/>
</dbReference>
<dbReference type="InterPro" id="IPR014710">
    <property type="entry name" value="RmlC-like_jellyroll"/>
</dbReference>
<dbReference type="Proteomes" id="UP001303899">
    <property type="component" value="Unassembled WGS sequence"/>
</dbReference>
<evidence type="ECO:0000256" key="1">
    <source>
        <dbReference type="ARBA" id="ARBA00023015"/>
    </source>
</evidence>
<keyword evidence="6" id="KW-1185">Reference proteome</keyword>